<feature type="transmembrane region" description="Helical" evidence="12">
    <location>
        <begin position="162"/>
        <end position="184"/>
    </location>
</feature>
<feature type="transmembrane region" description="Helical" evidence="12">
    <location>
        <begin position="105"/>
        <end position="125"/>
    </location>
</feature>
<gene>
    <name evidence="13" type="ORF">METZ01_LOCUS134819</name>
</gene>
<proteinExistence type="inferred from homology"/>
<evidence type="ECO:0000256" key="1">
    <source>
        <dbReference type="ARBA" id="ARBA00002442"/>
    </source>
</evidence>
<organism evidence="13">
    <name type="scientific">marine metagenome</name>
    <dbReference type="NCBI Taxonomy" id="408172"/>
    <lineage>
        <taxon>unclassified sequences</taxon>
        <taxon>metagenomes</taxon>
        <taxon>ecological metagenomes</taxon>
    </lineage>
</organism>
<keyword evidence="9" id="KW-0201">Cytochrome c-type biogenesis</keyword>
<evidence type="ECO:0000256" key="6">
    <source>
        <dbReference type="ARBA" id="ARBA00022475"/>
    </source>
</evidence>
<keyword evidence="8 12" id="KW-0812">Transmembrane</keyword>
<name>A0A381YY79_9ZZZZ</name>
<keyword evidence="10 12" id="KW-1133">Transmembrane helix</keyword>
<keyword evidence="6" id="KW-1003">Cell membrane</keyword>
<dbReference type="PANTHER" id="PTHR30070:SF1">
    <property type="entry name" value="CYTOCHROME C BIOGENESIS B-RELATED"/>
    <property type="match status" value="1"/>
</dbReference>
<evidence type="ECO:0000256" key="9">
    <source>
        <dbReference type="ARBA" id="ARBA00022748"/>
    </source>
</evidence>
<dbReference type="Pfam" id="PF03379">
    <property type="entry name" value="CcmB"/>
    <property type="match status" value="1"/>
</dbReference>
<dbReference type="PRINTS" id="PR01414">
    <property type="entry name" value="CCMBBIOGNSIS"/>
</dbReference>
<protein>
    <recommendedName>
        <fullName evidence="4">Heme exporter protein B</fullName>
    </recommendedName>
</protein>
<dbReference type="InterPro" id="IPR003544">
    <property type="entry name" value="Cyt_c_biogenesis_CcmB"/>
</dbReference>
<dbReference type="EMBL" id="UINC01019364">
    <property type="protein sequence ID" value="SVA81965.1"/>
    <property type="molecule type" value="Genomic_DNA"/>
</dbReference>
<feature type="transmembrane region" description="Helical" evidence="12">
    <location>
        <begin position="21"/>
        <end position="43"/>
    </location>
</feature>
<evidence type="ECO:0000256" key="12">
    <source>
        <dbReference type="SAM" id="Phobius"/>
    </source>
</evidence>
<comment type="subcellular location">
    <subcellularLocation>
        <location evidence="2">Cell inner membrane</location>
        <topology evidence="2">Multi-pass membrane protein</topology>
    </subcellularLocation>
</comment>
<dbReference type="GO" id="GO:0015232">
    <property type="term" value="F:heme transmembrane transporter activity"/>
    <property type="evidence" value="ECO:0007669"/>
    <property type="project" value="InterPro"/>
</dbReference>
<evidence type="ECO:0000256" key="8">
    <source>
        <dbReference type="ARBA" id="ARBA00022692"/>
    </source>
</evidence>
<dbReference type="GO" id="GO:1903607">
    <property type="term" value="P:cytochrome c biosynthetic process"/>
    <property type="evidence" value="ECO:0007669"/>
    <property type="project" value="TreeGrafter"/>
</dbReference>
<sequence>MKLIKKILAFILREYKISLKNFNDVLTILLFFFLSVFVFIFSIGSDKEILKSIGIGILWSLLLLSSTLSLKRYYQEDFENGALVIIHMSGLSYELISILKIFSHFIFVQIPFLISIPLASILVNLPLEKTTLLLLSFLIGSLILSCLGSISSSMNLLNKRNFSLGSIIVMVLSIPVIIFSVGIVNSNDNFISLLNILLGILIIFIAITPWVSGLCIRLALENK</sequence>
<evidence type="ECO:0000256" key="11">
    <source>
        <dbReference type="ARBA" id="ARBA00023136"/>
    </source>
</evidence>
<keyword evidence="7" id="KW-0997">Cell inner membrane</keyword>
<feature type="transmembrane region" description="Helical" evidence="12">
    <location>
        <begin position="196"/>
        <end position="220"/>
    </location>
</feature>
<evidence type="ECO:0000256" key="10">
    <source>
        <dbReference type="ARBA" id="ARBA00022989"/>
    </source>
</evidence>
<accession>A0A381YY79</accession>
<evidence type="ECO:0000256" key="5">
    <source>
        <dbReference type="ARBA" id="ARBA00022448"/>
    </source>
</evidence>
<evidence type="ECO:0000256" key="2">
    <source>
        <dbReference type="ARBA" id="ARBA00004429"/>
    </source>
</evidence>
<evidence type="ECO:0000256" key="3">
    <source>
        <dbReference type="ARBA" id="ARBA00010544"/>
    </source>
</evidence>
<keyword evidence="5" id="KW-0813">Transport</keyword>
<dbReference type="GO" id="GO:0017004">
    <property type="term" value="P:cytochrome complex assembly"/>
    <property type="evidence" value="ECO:0007669"/>
    <property type="project" value="UniProtKB-KW"/>
</dbReference>
<comment type="similarity">
    <text evidence="3">Belongs to the CcmB/CycW/HelB family.</text>
</comment>
<comment type="function">
    <text evidence="1">Required for the export of heme to the periplasm for the biogenesis of c-type cytochromes.</text>
</comment>
<dbReference type="AlphaFoldDB" id="A0A381YY79"/>
<dbReference type="InterPro" id="IPR026031">
    <property type="entry name" value="Cyt_c_CcmB_bac"/>
</dbReference>
<dbReference type="PANTHER" id="PTHR30070">
    <property type="entry name" value="HEME EXPORTER PROTEIN B"/>
    <property type="match status" value="1"/>
</dbReference>
<reference evidence="13" key="1">
    <citation type="submission" date="2018-05" db="EMBL/GenBank/DDBJ databases">
        <authorList>
            <person name="Lanie J.A."/>
            <person name="Ng W.-L."/>
            <person name="Kazmierczak K.M."/>
            <person name="Andrzejewski T.M."/>
            <person name="Davidsen T.M."/>
            <person name="Wayne K.J."/>
            <person name="Tettelin H."/>
            <person name="Glass J.I."/>
            <person name="Rusch D."/>
            <person name="Podicherti R."/>
            <person name="Tsui H.-C.T."/>
            <person name="Winkler M.E."/>
        </authorList>
    </citation>
    <scope>NUCLEOTIDE SEQUENCE</scope>
</reference>
<evidence type="ECO:0000313" key="13">
    <source>
        <dbReference type="EMBL" id="SVA81965.1"/>
    </source>
</evidence>
<feature type="transmembrane region" description="Helical" evidence="12">
    <location>
        <begin position="49"/>
        <end position="70"/>
    </location>
</feature>
<keyword evidence="11 12" id="KW-0472">Membrane</keyword>
<dbReference type="PIRSF" id="PIRSF002764">
    <property type="entry name" value="CcmB"/>
    <property type="match status" value="1"/>
</dbReference>
<dbReference type="GO" id="GO:0005886">
    <property type="term" value="C:plasma membrane"/>
    <property type="evidence" value="ECO:0007669"/>
    <property type="project" value="UniProtKB-SubCell"/>
</dbReference>
<feature type="transmembrane region" description="Helical" evidence="12">
    <location>
        <begin position="132"/>
        <end position="150"/>
    </location>
</feature>
<evidence type="ECO:0000256" key="7">
    <source>
        <dbReference type="ARBA" id="ARBA00022519"/>
    </source>
</evidence>
<evidence type="ECO:0000256" key="4">
    <source>
        <dbReference type="ARBA" id="ARBA00016452"/>
    </source>
</evidence>